<evidence type="ECO:0000313" key="2">
    <source>
        <dbReference type="Proteomes" id="UP000201485"/>
    </source>
</evidence>
<dbReference type="Proteomes" id="UP000201485">
    <property type="component" value="Segment"/>
</dbReference>
<gene>
    <name evidence="1" type="ORF">SDDV_042</name>
</gene>
<dbReference type="EMBL" id="KR139659">
    <property type="protein sequence ID" value="AKU37457.1"/>
    <property type="molecule type" value="Genomic_DNA"/>
</dbReference>
<name>A0A0K1L667_9VIRU</name>
<reference evidence="1 2" key="1">
    <citation type="journal article" date="2015" name="PLoS Pathog.">
        <title>A Novel Virus Causes Scale Drop Disease in Lates calcarifer.</title>
        <authorList>
            <person name="de Groof A."/>
            <person name="Guelen L."/>
            <person name="Deijs M."/>
            <person name="van der Wal Y."/>
            <person name="Miyata M."/>
            <person name="Ng K.S."/>
            <person name="van Grinsven L."/>
            <person name="Simmelink B."/>
            <person name="Biermann Y."/>
            <person name="Grisez L."/>
            <person name="van Lent J."/>
            <person name="de Ronde A."/>
            <person name="Chang S.F."/>
            <person name="Schrier C."/>
            <person name="van der Hoek L."/>
        </authorList>
    </citation>
    <scope>NUCLEOTIDE SEQUENCE [LARGE SCALE GENOMIC DNA]</scope>
    <source>
        <strain evidence="1">C4575</strain>
    </source>
</reference>
<protein>
    <submittedName>
        <fullName evidence="1">ORF_042L</fullName>
    </submittedName>
</protein>
<accession>A0A0K1L667</accession>
<sequence>MKRLRQQIIRIAQICKYYSTIFGTLRNCNERLHSVNYKYVLVNVENSFFSKMGCRHSRTNYANNISYAIKCLFDIENASISNTCRYKLDMFDTIDSLCDILQCKPCTYNFGHLMGVCMWFLNKYPSKSNDLSDIMIQLLEKHVDWQMWLNNKCIDVNFKDHSLSVVSRKA</sequence>
<organism evidence="1 2">
    <name type="scientific">Scale drop disease virus</name>
    <dbReference type="NCBI Taxonomy" id="1697349"/>
    <lineage>
        <taxon>Viruses</taxon>
        <taxon>Varidnaviria</taxon>
        <taxon>Bamfordvirae</taxon>
        <taxon>Nucleocytoviricota</taxon>
        <taxon>Megaviricetes</taxon>
        <taxon>Pimascovirales</taxon>
        <taxon>Pimascovirales incertae sedis</taxon>
        <taxon>Iridoviridae</taxon>
        <taxon>Alphairidovirinae</taxon>
        <taxon>Megalocytivirus</taxon>
        <taxon>Megalocytivirus lates1</taxon>
    </lineage>
</organism>
<evidence type="ECO:0000313" key="1">
    <source>
        <dbReference type="EMBL" id="AKU37457.1"/>
    </source>
</evidence>
<dbReference type="KEGG" id="vg:25479091"/>
<proteinExistence type="predicted"/>
<dbReference type="RefSeq" id="YP_009163803.1">
    <property type="nucleotide sequence ID" value="NC_027778.1"/>
</dbReference>
<keyword evidence="2" id="KW-1185">Reference proteome</keyword>
<dbReference type="GeneID" id="25479091"/>